<dbReference type="Proteomes" id="UP000555552">
    <property type="component" value="Unassembled WGS sequence"/>
</dbReference>
<dbReference type="CDD" id="cd04647">
    <property type="entry name" value="LbH_MAT_like"/>
    <property type="match status" value="1"/>
</dbReference>
<dbReference type="InterPro" id="IPR050179">
    <property type="entry name" value="Trans_hexapeptide_repeat"/>
</dbReference>
<dbReference type="Pfam" id="PF00132">
    <property type="entry name" value="Hexapep"/>
    <property type="match status" value="1"/>
</dbReference>
<keyword evidence="5" id="KW-1185">Reference proteome</keyword>
<protein>
    <submittedName>
        <fullName evidence="4">Acyltransferase</fullName>
    </submittedName>
</protein>
<evidence type="ECO:0000313" key="4">
    <source>
        <dbReference type="EMBL" id="NNH23082.1"/>
    </source>
</evidence>
<dbReference type="PANTHER" id="PTHR43300:SF11">
    <property type="entry name" value="ACETYLTRANSFERASE RV3034C-RELATED"/>
    <property type="match status" value="1"/>
</dbReference>
<evidence type="ECO:0000256" key="1">
    <source>
        <dbReference type="ARBA" id="ARBA00022679"/>
    </source>
</evidence>
<name>A0A849BQI4_9ACTN</name>
<dbReference type="PANTHER" id="PTHR43300">
    <property type="entry name" value="ACETYLTRANSFERASE"/>
    <property type="match status" value="1"/>
</dbReference>
<feature type="region of interest" description="Disordered" evidence="3">
    <location>
        <begin position="1"/>
        <end position="57"/>
    </location>
</feature>
<dbReference type="InterPro" id="IPR011004">
    <property type="entry name" value="Trimer_LpxA-like_sf"/>
</dbReference>
<evidence type="ECO:0000313" key="5">
    <source>
        <dbReference type="Proteomes" id="UP000555552"/>
    </source>
</evidence>
<gene>
    <name evidence="4" type="ORF">HLB09_08250</name>
</gene>
<dbReference type="GO" id="GO:0016746">
    <property type="term" value="F:acyltransferase activity"/>
    <property type="evidence" value="ECO:0007669"/>
    <property type="project" value="UniProtKB-KW"/>
</dbReference>
<feature type="compositionally biased region" description="Low complexity" evidence="3">
    <location>
        <begin position="1"/>
        <end position="13"/>
    </location>
</feature>
<dbReference type="AlphaFoldDB" id="A0A849BQI4"/>
<accession>A0A849BQI4</accession>
<evidence type="ECO:0000256" key="3">
    <source>
        <dbReference type="SAM" id="MobiDB-lite"/>
    </source>
</evidence>
<keyword evidence="4" id="KW-0012">Acyltransferase</keyword>
<reference evidence="4 5" key="1">
    <citation type="submission" date="2020-05" db="EMBL/GenBank/DDBJ databases">
        <title>MicrobeNet Type strains.</title>
        <authorList>
            <person name="Nicholson A.C."/>
        </authorList>
    </citation>
    <scope>NUCLEOTIDE SEQUENCE [LARGE SCALE GENOMIC DNA]</scope>
    <source>
        <strain evidence="4 5">JCM 14547</strain>
    </source>
</reference>
<keyword evidence="2" id="KW-0677">Repeat</keyword>
<dbReference type="Gene3D" id="2.160.10.10">
    <property type="entry name" value="Hexapeptide repeat proteins"/>
    <property type="match status" value="1"/>
</dbReference>
<dbReference type="SUPFAM" id="SSF51161">
    <property type="entry name" value="Trimeric LpxA-like enzymes"/>
    <property type="match status" value="1"/>
</dbReference>
<evidence type="ECO:0000256" key="2">
    <source>
        <dbReference type="ARBA" id="ARBA00022737"/>
    </source>
</evidence>
<dbReference type="InterPro" id="IPR018357">
    <property type="entry name" value="Hexapep_transf_CS"/>
</dbReference>
<keyword evidence="1 4" id="KW-0808">Transferase</keyword>
<dbReference type="EMBL" id="JABEMA010000096">
    <property type="protein sequence ID" value="NNH23082.1"/>
    <property type="molecule type" value="Genomic_DNA"/>
</dbReference>
<dbReference type="RefSeq" id="WP_171202909.1">
    <property type="nucleotide sequence ID" value="NZ_BAAANP010000001.1"/>
</dbReference>
<dbReference type="InterPro" id="IPR001451">
    <property type="entry name" value="Hexapep"/>
</dbReference>
<dbReference type="PROSITE" id="PS00101">
    <property type="entry name" value="HEXAPEP_TRANSFERASES"/>
    <property type="match status" value="1"/>
</dbReference>
<comment type="caution">
    <text evidence="4">The sequence shown here is derived from an EMBL/GenBank/DDBJ whole genome shotgun (WGS) entry which is preliminary data.</text>
</comment>
<sequence length="583" mass="60880">MTRSAGTAGAAAAEELDDGSGQDGPHGRGPVGREPAEAGVDWQPWTYGAGGEEERRAQERVQERLRERHPGWSLGDGVFVSALAALDADELVLGSRSYVAAHAHVTGSVRTGADCSLNASCAVRGDVRLGDGVRVGAHAAILGFNHTTTDPDVPVFRQPLVSRGVVLGDDVWVGSHVVVLDGVRVGSRAVLAAGAVVTKDVPQGAVVGGNPARLLKWRVPPTAAPEPERLAERLQRFGDRARADGERVLARCWRPTAPGARGGGAGWFTDTPGAPVTVRAQCDAVEVADLLLGGPPPQLPAADQAARLVALQDPVTGLVPRVDDDGVPAPSPPDLDDEAAMYHVLCTGYALDLLGSAPEHPVAAVAALDADALVARLDALPWHGRAWSAGAWVDAVATALHRDRARGPAAHPGAAPALLGWLLERADPVTGLWGGARAGEGALQTVNGAYRAARGSLGQWGLPLPHPAAVVDSVLAHAADPLVTAPRRQDACAVLDVAWLLRAAGRSTDHRREEVRALAARLLDDALPRWRPGEGFAFRAADDVPGLQGTEMWLAVVHELASLLDLQEALGYEPRGVHRPGPR</sequence>
<organism evidence="4 5">
    <name type="scientific">Pseudokineococcus marinus</name>
    <dbReference type="NCBI Taxonomy" id="351215"/>
    <lineage>
        <taxon>Bacteria</taxon>
        <taxon>Bacillati</taxon>
        <taxon>Actinomycetota</taxon>
        <taxon>Actinomycetes</taxon>
        <taxon>Kineosporiales</taxon>
        <taxon>Kineosporiaceae</taxon>
        <taxon>Pseudokineococcus</taxon>
    </lineage>
</organism>
<proteinExistence type="predicted"/>
<feature type="compositionally biased region" description="Gly residues" evidence="3">
    <location>
        <begin position="21"/>
        <end position="30"/>
    </location>
</feature>